<sequence length="309" mass="32477">MAADPCCPPETAAWAAEAEFCSAASLDPTLEACCQRDLEAAALEARLKAQLSLHDRSKERERAAARVFGGDAAAAAAAAAQHQQLVEDQLGSGDDDALMGRLREARLRELRTAADARSEAQRAGHGTLGDVPEAGLLRAAQQAAPAPFVAHLALDGSPLDDDLDEHLTTLAARYLGTRFVRSRIALHSTLHLRLRTPPGPGLLCFREGSLVGAAPLDRFGAPECILEEEVDKWLRKLQVLVLQPGGGAAAAAATAAGRRDGGGGDSGSEEEAGGEWEQPCEVCGRRYPHQHIRSAYAGGAHDSDGSESE</sequence>
<evidence type="ECO:0000313" key="3">
    <source>
        <dbReference type="Proteomes" id="UP000239649"/>
    </source>
</evidence>
<dbReference type="OrthoDB" id="10257948at2759"/>
<gene>
    <name evidence="2" type="ORF">C2E20_6832</name>
</gene>
<dbReference type="STRING" id="554055.A0A2P6V6A5"/>
<dbReference type="SUPFAM" id="SSF52833">
    <property type="entry name" value="Thioredoxin-like"/>
    <property type="match status" value="1"/>
</dbReference>
<reference evidence="2 3" key="1">
    <citation type="journal article" date="2018" name="Plant J.">
        <title>Genome sequences of Chlorella sorokiniana UTEX 1602 and Micractinium conductrix SAG 241.80: implications to maltose excretion by a green alga.</title>
        <authorList>
            <person name="Arriola M.B."/>
            <person name="Velmurugan N."/>
            <person name="Zhang Y."/>
            <person name="Plunkett M.H."/>
            <person name="Hondzo H."/>
            <person name="Barney B.M."/>
        </authorList>
    </citation>
    <scope>NUCLEOTIDE SEQUENCE [LARGE SCALE GENOMIC DNA]</scope>
    <source>
        <strain evidence="2 3">SAG 241.80</strain>
    </source>
</reference>
<dbReference type="AlphaFoldDB" id="A0A2P6V6A5"/>
<name>A0A2P6V6A5_9CHLO</name>
<organism evidence="2 3">
    <name type="scientific">Micractinium conductrix</name>
    <dbReference type="NCBI Taxonomy" id="554055"/>
    <lineage>
        <taxon>Eukaryota</taxon>
        <taxon>Viridiplantae</taxon>
        <taxon>Chlorophyta</taxon>
        <taxon>core chlorophytes</taxon>
        <taxon>Trebouxiophyceae</taxon>
        <taxon>Chlorellales</taxon>
        <taxon>Chlorellaceae</taxon>
        <taxon>Chlorella clade</taxon>
        <taxon>Micractinium</taxon>
    </lineage>
</organism>
<accession>A0A2P6V6A5</accession>
<comment type="caution">
    <text evidence="2">The sequence shown here is derived from an EMBL/GenBank/DDBJ whole genome shotgun (WGS) entry which is preliminary data.</text>
</comment>
<dbReference type="EMBL" id="LHPF02000025">
    <property type="protein sequence ID" value="PSC69616.1"/>
    <property type="molecule type" value="Genomic_DNA"/>
</dbReference>
<feature type="region of interest" description="Disordered" evidence="1">
    <location>
        <begin position="252"/>
        <end position="277"/>
    </location>
</feature>
<evidence type="ECO:0000313" key="2">
    <source>
        <dbReference type="EMBL" id="PSC69616.1"/>
    </source>
</evidence>
<dbReference type="Gene3D" id="3.40.30.10">
    <property type="entry name" value="Glutaredoxin"/>
    <property type="match status" value="1"/>
</dbReference>
<dbReference type="Proteomes" id="UP000239649">
    <property type="component" value="Unassembled WGS sequence"/>
</dbReference>
<proteinExistence type="predicted"/>
<dbReference type="PANTHER" id="PTHR21148">
    <property type="entry name" value="THIOREDOXIN DOMAIN-CONTAINING PROTEIN 9"/>
    <property type="match status" value="1"/>
</dbReference>
<keyword evidence="3" id="KW-1185">Reference proteome</keyword>
<evidence type="ECO:0000256" key="1">
    <source>
        <dbReference type="SAM" id="MobiDB-lite"/>
    </source>
</evidence>
<dbReference type="InterPro" id="IPR036249">
    <property type="entry name" value="Thioredoxin-like_sf"/>
</dbReference>
<protein>
    <submittedName>
        <fullName evidence="2">Thioredoxin domain-containing 9-like protein</fullName>
    </submittedName>
</protein>